<dbReference type="KEGG" id="ssan:NX02_07200"/>
<dbReference type="GO" id="GO:0005886">
    <property type="term" value="C:plasma membrane"/>
    <property type="evidence" value="ECO:0007669"/>
    <property type="project" value="TreeGrafter"/>
</dbReference>
<protein>
    <recommendedName>
        <fullName evidence="4">DUF805 domain-containing protein</fullName>
    </recommendedName>
</protein>
<evidence type="ECO:0000256" key="1">
    <source>
        <dbReference type="SAM" id="Phobius"/>
    </source>
</evidence>
<feature type="transmembrane region" description="Helical" evidence="1">
    <location>
        <begin position="101"/>
        <end position="123"/>
    </location>
</feature>
<gene>
    <name evidence="2" type="ORF">NX02_07200</name>
</gene>
<keyword evidence="1" id="KW-0472">Membrane</keyword>
<dbReference type="PATRIC" id="fig|1123269.5.peg.1395"/>
<name>W0A9L1_9SPHN</name>
<dbReference type="OrthoDB" id="9812349at2"/>
<reference evidence="2 3" key="1">
    <citation type="submission" date="2013-07" db="EMBL/GenBank/DDBJ databases">
        <title>Completed genome of Sphingomonas sanxanigenens NX02.</title>
        <authorList>
            <person name="Ma T."/>
            <person name="Huang H."/>
            <person name="Wu M."/>
            <person name="Li X."/>
            <person name="Li G."/>
        </authorList>
    </citation>
    <scope>NUCLEOTIDE SEQUENCE [LARGE SCALE GENOMIC DNA]</scope>
    <source>
        <strain evidence="2 3">NX02</strain>
    </source>
</reference>
<dbReference type="eggNOG" id="COG3152">
    <property type="taxonomic scope" value="Bacteria"/>
</dbReference>
<keyword evidence="1" id="KW-1133">Transmembrane helix</keyword>
<dbReference type="STRING" id="1123269.NX02_07200"/>
<dbReference type="AlphaFoldDB" id="W0A9L1"/>
<keyword evidence="3" id="KW-1185">Reference proteome</keyword>
<organism evidence="2 3">
    <name type="scientific">Sphingomonas sanxanigenens DSM 19645 = NX02</name>
    <dbReference type="NCBI Taxonomy" id="1123269"/>
    <lineage>
        <taxon>Bacteria</taxon>
        <taxon>Pseudomonadati</taxon>
        <taxon>Pseudomonadota</taxon>
        <taxon>Alphaproteobacteria</taxon>
        <taxon>Sphingomonadales</taxon>
        <taxon>Sphingomonadaceae</taxon>
        <taxon>Sphingomonas</taxon>
    </lineage>
</organism>
<feature type="transmembrane region" description="Helical" evidence="1">
    <location>
        <begin position="21"/>
        <end position="51"/>
    </location>
</feature>
<evidence type="ECO:0000313" key="3">
    <source>
        <dbReference type="Proteomes" id="UP000018851"/>
    </source>
</evidence>
<dbReference type="HOGENOM" id="CLU_093674_0_1_5"/>
<dbReference type="Proteomes" id="UP000018851">
    <property type="component" value="Chromosome"/>
</dbReference>
<keyword evidence="1" id="KW-0812">Transmembrane</keyword>
<dbReference type="RefSeq" id="WP_025291435.1">
    <property type="nucleotide sequence ID" value="NZ_CP006644.1"/>
</dbReference>
<proteinExistence type="predicted"/>
<dbReference type="EMBL" id="CP006644">
    <property type="protein sequence ID" value="AHE53167.1"/>
    <property type="molecule type" value="Genomic_DNA"/>
</dbReference>
<dbReference type="PANTHER" id="PTHR34980">
    <property type="entry name" value="INNER MEMBRANE PROTEIN-RELATED-RELATED"/>
    <property type="match status" value="1"/>
</dbReference>
<sequence length="178" mass="19403">MEWMILPLKRYADFSGRSRRLEFWMWFLAMFVINIVFTVLILMALGGAAAFSDPENIGANMTAIFAGAGVIMIISIVVSLGLLIPSLAVTVRRLHDSDKSGWWIMLFWGPYLLSVVFGFAGAAMGSGGVALMLIGGVFNLLLLVACVVMLVFCVLDGTRGSNRYGEDPKRPTNAEVFA</sequence>
<dbReference type="InterPro" id="IPR008523">
    <property type="entry name" value="DUF805"/>
</dbReference>
<dbReference type="PANTHER" id="PTHR34980:SF2">
    <property type="entry name" value="INNER MEMBRANE PROTEIN YHAH-RELATED"/>
    <property type="match status" value="1"/>
</dbReference>
<accession>W0A9L1</accession>
<dbReference type="Pfam" id="PF05656">
    <property type="entry name" value="DUF805"/>
    <property type="match status" value="1"/>
</dbReference>
<evidence type="ECO:0000313" key="2">
    <source>
        <dbReference type="EMBL" id="AHE53167.1"/>
    </source>
</evidence>
<feature type="transmembrane region" description="Helical" evidence="1">
    <location>
        <begin position="63"/>
        <end position="89"/>
    </location>
</feature>
<feature type="transmembrane region" description="Helical" evidence="1">
    <location>
        <begin position="129"/>
        <end position="155"/>
    </location>
</feature>
<evidence type="ECO:0008006" key="4">
    <source>
        <dbReference type="Google" id="ProtNLM"/>
    </source>
</evidence>